<proteinExistence type="inferred from homology"/>
<comment type="similarity">
    <text evidence="2 6">Belongs to the glycosyl hydrolase 27 family.</text>
</comment>
<dbReference type="AlphaFoldDB" id="A0A9Q3E681"/>
<comment type="caution">
    <text evidence="7">The sequence shown here is derived from an EMBL/GenBank/DDBJ whole genome shotgun (WGS) entry which is preliminary data.</text>
</comment>
<dbReference type="GO" id="GO:0004557">
    <property type="term" value="F:alpha-galactosidase activity"/>
    <property type="evidence" value="ECO:0007669"/>
    <property type="project" value="UniProtKB-EC"/>
</dbReference>
<dbReference type="PRINTS" id="PR00740">
    <property type="entry name" value="GLHYDRLASE27"/>
</dbReference>
<dbReference type="PANTHER" id="PTHR11452">
    <property type="entry name" value="ALPHA-GALACTOSIDASE/ALPHA-N-ACETYLGALACTOSAMINIDASE"/>
    <property type="match status" value="1"/>
</dbReference>
<dbReference type="OrthoDB" id="10593041at2759"/>
<keyword evidence="8" id="KW-1185">Reference proteome</keyword>
<dbReference type="EC" id="3.2.1.22" evidence="3 6"/>
<keyword evidence="4 6" id="KW-0378">Hydrolase</keyword>
<sequence length="258" mass="29231">MRFLPAVVMRAKATELGILTHRMSLNGSHPRRPKVPWIALHHPRRLRHWALVGRWAADDATVSPSSASPSLGCVTLSCRCLQCLRRSSEEISRRSPQQPQVGTKPLLGWNSYYPLKCGKNLNEKNLKNQVDLLVEKGLQKSGYKTIILQCGWEAQMQPDGTPQVNHKAFPSGMPSFSKYLTTKGLYLGLATEGGEELCRRKKRYRKRNLGSDLTLSTLEKRQPKSQQITLKTQNVLSKYVPTLIKSWGMSYIFYRPLA</sequence>
<protein>
    <recommendedName>
        <fullName evidence="3 6">Alpha-galactosidase</fullName>
        <ecNumber evidence="3 6">3.2.1.22</ecNumber>
    </recommendedName>
    <alternativeName>
        <fullName evidence="6">Melibiase</fullName>
    </alternativeName>
</protein>
<evidence type="ECO:0000313" key="8">
    <source>
        <dbReference type="Proteomes" id="UP000765509"/>
    </source>
</evidence>
<evidence type="ECO:0000256" key="2">
    <source>
        <dbReference type="ARBA" id="ARBA00009743"/>
    </source>
</evidence>
<accession>A0A9Q3E681</accession>
<reference evidence="7" key="1">
    <citation type="submission" date="2021-03" db="EMBL/GenBank/DDBJ databases">
        <title>Draft genome sequence of rust myrtle Austropuccinia psidii MF-1, a brazilian biotype.</title>
        <authorList>
            <person name="Quecine M.C."/>
            <person name="Pachon D.M.R."/>
            <person name="Bonatelli M.L."/>
            <person name="Correr F.H."/>
            <person name="Franceschini L.M."/>
            <person name="Leite T.F."/>
            <person name="Margarido G.R.A."/>
            <person name="Almeida C.A."/>
            <person name="Ferrarezi J.A."/>
            <person name="Labate C.A."/>
        </authorList>
    </citation>
    <scope>NUCLEOTIDE SEQUENCE</scope>
    <source>
        <strain evidence="7">MF-1</strain>
    </source>
</reference>
<dbReference type="Gene3D" id="3.20.20.70">
    <property type="entry name" value="Aldolase class I"/>
    <property type="match status" value="1"/>
</dbReference>
<keyword evidence="6" id="KW-1015">Disulfide bond</keyword>
<gene>
    <name evidence="7" type="ORF">O181_055269</name>
</gene>
<dbReference type="GO" id="GO:0005975">
    <property type="term" value="P:carbohydrate metabolic process"/>
    <property type="evidence" value="ECO:0007669"/>
    <property type="project" value="InterPro"/>
</dbReference>
<comment type="catalytic activity">
    <reaction evidence="1 6">
        <text>Hydrolysis of terminal, non-reducing alpha-D-galactose residues in alpha-D-galactosides, including galactose oligosaccharides, galactomannans and galactolipids.</text>
        <dbReference type="EC" id="3.2.1.22"/>
    </reaction>
</comment>
<evidence type="ECO:0000256" key="1">
    <source>
        <dbReference type="ARBA" id="ARBA00001255"/>
    </source>
</evidence>
<evidence type="ECO:0000313" key="7">
    <source>
        <dbReference type="EMBL" id="MBW0515554.1"/>
    </source>
</evidence>
<dbReference type="InterPro" id="IPR013785">
    <property type="entry name" value="Aldolase_TIM"/>
</dbReference>
<evidence type="ECO:0000256" key="5">
    <source>
        <dbReference type="ARBA" id="ARBA00023295"/>
    </source>
</evidence>
<name>A0A9Q3E681_9BASI</name>
<dbReference type="PANTHER" id="PTHR11452:SF75">
    <property type="entry name" value="ALPHA-GALACTOSIDASE MEL1"/>
    <property type="match status" value="1"/>
</dbReference>
<dbReference type="Proteomes" id="UP000765509">
    <property type="component" value="Unassembled WGS sequence"/>
</dbReference>
<evidence type="ECO:0000256" key="6">
    <source>
        <dbReference type="RuleBase" id="RU361168"/>
    </source>
</evidence>
<dbReference type="InterPro" id="IPR002241">
    <property type="entry name" value="Glyco_hydro_27"/>
</dbReference>
<keyword evidence="5 6" id="KW-0326">Glycosidase</keyword>
<evidence type="ECO:0000256" key="4">
    <source>
        <dbReference type="ARBA" id="ARBA00022801"/>
    </source>
</evidence>
<dbReference type="EMBL" id="AVOT02024698">
    <property type="protein sequence ID" value="MBW0515554.1"/>
    <property type="molecule type" value="Genomic_DNA"/>
</dbReference>
<organism evidence="7 8">
    <name type="scientific">Austropuccinia psidii MF-1</name>
    <dbReference type="NCBI Taxonomy" id="1389203"/>
    <lineage>
        <taxon>Eukaryota</taxon>
        <taxon>Fungi</taxon>
        <taxon>Dikarya</taxon>
        <taxon>Basidiomycota</taxon>
        <taxon>Pucciniomycotina</taxon>
        <taxon>Pucciniomycetes</taxon>
        <taxon>Pucciniales</taxon>
        <taxon>Sphaerophragmiaceae</taxon>
        <taxon>Austropuccinia</taxon>
    </lineage>
</organism>
<dbReference type="InterPro" id="IPR017853">
    <property type="entry name" value="GH"/>
</dbReference>
<dbReference type="SUPFAM" id="SSF51445">
    <property type="entry name" value="(Trans)glycosidases"/>
    <property type="match status" value="1"/>
</dbReference>
<dbReference type="Pfam" id="PF16499">
    <property type="entry name" value="Melibiase_2"/>
    <property type="match status" value="1"/>
</dbReference>
<evidence type="ECO:0000256" key="3">
    <source>
        <dbReference type="ARBA" id="ARBA00012755"/>
    </source>
</evidence>